<keyword evidence="4" id="KW-0677">Repeat</keyword>
<dbReference type="Gene3D" id="1.10.225.10">
    <property type="entry name" value="Saposin-like"/>
    <property type="match status" value="13"/>
</dbReference>
<dbReference type="PANTHER" id="PTHR11480">
    <property type="entry name" value="SAPOSIN-RELATED"/>
    <property type="match status" value="1"/>
</dbReference>
<organism evidence="10 11">
    <name type="scientific">Adineta ricciae</name>
    <name type="common">Rotifer</name>
    <dbReference type="NCBI Taxonomy" id="249248"/>
    <lineage>
        <taxon>Eukaryota</taxon>
        <taxon>Metazoa</taxon>
        <taxon>Spiralia</taxon>
        <taxon>Gnathifera</taxon>
        <taxon>Rotifera</taxon>
        <taxon>Eurotatoria</taxon>
        <taxon>Bdelloidea</taxon>
        <taxon>Adinetida</taxon>
        <taxon>Adinetidae</taxon>
        <taxon>Adineta</taxon>
    </lineage>
</organism>
<gene>
    <name evidence="10" type="ORF">EDS130_LOCUS2813</name>
</gene>
<dbReference type="GO" id="GO:0005576">
    <property type="term" value="C:extracellular region"/>
    <property type="evidence" value="ECO:0007669"/>
    <property type="project" value="UniProtKB-SubCell"/>
</dbReference>
<feature type="domain" description="Saposin B-type" evidence="8">
    <location>
        <begin position="1881"/>
        <end position="1963"/>
    </location>
</feature>
<accession>A0A813Q2U4</accession>
<dbReference type="InterPro" id="IPR008138">
    <property type="entry name" value="SapB_2"/>
</dbReference>
<evidence type="ECO:0000256" key="1">
    <source>
        <dbReference type="ARBA" id="ARBA00004613"/>
    </source>
</evidence>
<dbReference type="GO" id="GO:0016020">
    <property type="term" value="C:membrane"/>
    <property type="evidence" value="ECO:0007669"/>
    <property type="project" value="GOC"/>
</dbReference>
<dbReference type="InterPro" id="IPR011001">
    <property type="entry name" value="Saposin-like"/>
</dbReference>
<sequence length="2026" mass="229523">MAKAAIVTCLFTLLIYSTTAYKKECAVGPEYWCRSFQTAQDCGALRHCTDTVWRYDSKHTNVESTIACNWCQKILESAHKEIQHLASDENLIQSSLVKACDLFPVTSISTKCKNVLGNYGTSVASLMKNKRYTTLCHLMDICLIEPVTEESTTEKPMLLGQNRCTWGPSYWCSSLSNSRECSSIEHCSNRVWSQQAIQKKPNDNICQYCEFTIQKLRTIVQENKTEMDVEKWLSGACSMLPTKEAIDECVQRMSRYAHEILVLVQTNIDPGVICHLSHMCKEATLTTRVTIDAETEEEKKIITFEDEEPKPVPIDEQSKMLCNVLVRATHELHVNQHKNRDEIQSFLKDDCQKLSTPELVQKCRNIVEKHGINIYGHVASNIELSKVCDYLSDFTDHSTLQALPNVHCELCTFVLSTAKYMLDAEHTDDKVLLYIDEQVCSRLTGVAKKDCKDIIETKAHDLIDSIKRGTKPMLLCTRFHVCINDVMAKTSPIQKNDMDAFLKQNMCDKLGSFKDVCNALVDKDGNRFVQALFNDMEGKDLCRMFGICPQRMSFLDNLAIDDDKNKCQRCVDDFTRRKHIAEKLVNHSSEFLRHLCEQLPQKDECVKTVDESLSALVNFVRSLDPKQICVDLKFCDQLSADRCKPTEINPSDNVLNLVLPLNKDSLNCTLCKLAFDSIKRSLTRNSTEKEIIEYMKTEVCSKLGSLSEMCKRTMDAEGPAILAMIAKDIDPKKVCAEMGICVSSSSFENCNDKCECCMNKVEIHEVQVATFLRGTVESIKTLCQRMPTSDKCSETTARLDANVNKLTSQFNSKRVCQLLDHCTSSSPVVIETLSQCQSRIDSKKQFLLSSITTINKNLKSLCEYIPWNKDCYSIIDRSTLDVTEKLSQLNTETLCASGQSLTTVVCPSNSPFEKLCQQLVESDENNARMEGLFKSLFNENGHIEQELCELDRASNCKPSVNVDNCKDKCDCCIQFYSTKKDYDLKMIESLRTGLLATCDWSLTKDYCVSWFNRVCDRMQAKVNEFTPETFCKQMGFCPVQQHQQQECKIDGDKCQCCTNRLNSRQAKFRTTLNEVTKALLSQCTDDDCRSMVQKAQEQSLNQLSKFSSQTYCQRYGYCAAEHSSQATGYLSHLLLNSNHHIGSSIEALDQRLEAGLKSDVCFQFGQLRPMCEHFIASPQAHRYAYAYTALLANNPKLIDDDLREQMATGVHADVCQSCKNAVQSSKDFWISSLESIRDVLLRTCERCSAKDQCRDFYNRRFDNLKSYVDSIDPTQFCQNIRLCSSSHRMTETDKCTTCIERLQQRKDVILRGIDRVANYFDDLCQRFAGQQCQVFVKQIQNSFEESVKQFDPKQTCSAIGFCSSTSNMDFDKFEKFLEDELDKNVCSTLGPFETLCKQMIRGNRKQIETTKINYNIRDLMQIGEKKTANFFTAAHLNECSRDKCQCCVDSINQKKECAKGTVDKVIAVFIRACDYCPSKDQCRKYWQDTEKQVDSCIDDVDAKQFCTRLGFCNVSSLCANMGAFQQSCEEVLNTFTHSLQHDQQTLEKHLPHTSVVVLHKKPEPEVVNDSNSTCILCEYVMNILSNYIHQKSTEEEIEQSLQKVCNDMPATLQKQCHELIDNYGPPIIATLIGHFDPSTVCRSLNLCTKQMKVEMSHITKASQATCGICDYVSTYINFALKRDPSDQSLEHALSTVCSHLSTEQTSQCQMLVELFRPHIRTLELHLGSNFCKQLTICQTEKDQTSTVQPAVIHESLSKDDEIKRVITKNLDDTPQCTLCHFVVSYLDAVLQSNKSEAAVEAALEKVCSILPSKERAQCTEFVKTYGPVLAELIAEMADPDTICRYLGMCQVSLPAETTTTAKPAPITYGNHDYVRLPNVRSETTCTICQFIFSRVKRLVALNQTEEEIIAALKKSCDSFAIIGLKQQCEDFVNQYGPYIVQMVSSDIDPKVACQSLKLCATNSQLSSTSTRRQSTPPTPASTKTPYGKCIFGMNYWCTSRQNAILCNAVELCEKNVWSKQNKNIVI</sequence>
<evidence type="ECO:0000256" key="6">
    <source>
        <dbReference type="ARBA" id="ARBA00023180"/>
    </source>
</evidence>
<comment type="caution">
    <text evidence="10">The sequence shown here is derived from an EMBL/GenBank/DDBJ whole genome shotgun (WGS) entry which is preliminary data.</text>
</comment>
<evidence type="ECO:0000259" key="9">
    <source>
        <dbReference type="PROSITE" id="PS51110"/>
    </source>
</evidence>
<feature type="domain" description="Saposin B-type" evidence="8">
    <location>
        <begin position="1772"/>
        <end position="1853"/>
    </location>
</feature>
<feature type="domain" description="Saposin B-type" evidence="8">
    <location>
        <begin position="664"/>
        <end position="745"/>
    </location>
</feature>
<evidence type="ECO:0000256" key="2">
    <source>
        <dbReference type="ARBA" id="ARBA00022525"/>
    </source>
</evidence>
<dbReference type="Pfam" id="PF05184">
    <property type="entry name" value="SapB_1"/>
    <property type="match status" value="3"/>
</dbReference>
<keyword evidence="5" id="KW-1015">Disulfide bond</keyword>
<dbReference type="PROSITE" id="PS51110">
    <property type="entry name" value="SAP_A"/>
    <property type="match status" value="3"/>
</dbReference>
<protein>
    <recommendedName>
        <fullName evidence="12">Proactivator polypeptide</fullName>
    </recommendedName>
</protein>
<evidence type="ECO:0000256" key="3">
    <source>
        <dbReference type="ARBA" id="ARBA00022729"/>
    </source>
</evidence>
<evidence type="ECO:0000256" key="4">
    <source>
        <dbReference type="ARBA" id="ARBA00022737"/>
    </source>
</evidence>
<feature type="domain" description="Saposin B-type" evidence="8">
    <location>
        <begin position="563"/>
        <end position="639"/>
    </location>
</feature>
<feature type="domain" description="Saposin B-type" evidence="8">
    <location>
        <begin position="1211"/>
        <end position="1287"/>
    </location>
</feature>
<dbReference type="InterPro" id="IPR007856">
    <property type="entry name" value="SapB_1"/>
</dbReference>
<dbReference type="Pfam" id="PF02199">
    <property type="entry name" value="SapA"/>
    <property type="match status" value="3"/>
</dbReference>
<dbReference type="InterPro" id="IPR008373">
    <property type="entry name" value="Saposin"/>
</dbReference>
<dbReference type="InterPro" id="IPR003119">
    <property type="entry name" value="SAP_A"/>
</dbReference>
<feature type="domain" description="Saposin B-type" evidence="8">
    <location>
        <begin position="1291"/>
        <end position="1366"/>
    </location>
</feature>
<evidence type="ECO:0008006" key="12">
    <source>
        <dbReference type="Google" id="ProtNLM"/>
    </source>
</evidence>
<dbReference type="PRINTS" id="PR01797">
    <property type="entry name" value="SAPOSIN"/>
</dbReference>
<dbReference type="InterPro" id="IPR008139">
    <property type="entry name" value="SaposinB_dom"/>
</dbReference>
<feature type="chain" id="PRO_5032419453" description="Proactivator polypeptide" evidence="7">
    <location>
        <begin position="21"/>
        <end position="2026"/>
    </location>
</feature>
<feature type="domain" description="Saposin B-type" evidence="8">
    <location>
        <begin position="64"/>
        <end position="146"/>
    </location>
</feature>
<dbReference type="PROSITE" id="PS50015">
    <property type="entry name" value="SAP_B"/>
    <property type="match status" value="11"/>
</dbReference>
<proteinExistence type="predicted"/>
<feature type="domain" description="Saposin A-type" evidence="9">
    <location>
        <begin position="18"/>
        <end position="58"/>
    </location>
</feature>
<dbReference type="SMART" id="SM00741">
    <property type="entry name" value="SapB"/>
    <property type="match status" value="12"/>
</dbReference>
<dbReference type="OrthoDB" id="69496at2759"/>
<feature type="domain" description="Saposin A-type" evidence="9">
    <location>
        <begin position="1982"/>
        <end position="2022"/>
    </location>
</feature>
<feature type="signal peptide" evidence="7">
    <location>
        <begin position="1"/>
        <end position="20"/>
    </location>
</feature>
<feature type="domain" description="Saposin B-type" evidence="8">
    <location>
        <begin position="1570"/>
        <end position="1651"/>
    </location>
</feature>
<dbReference type="GO" id="GO:0006665">
    <property type="term" value="P:sphingolipid metabolic process"/>
    <property type="evidence" value="ECO:0007669"/>
    <property type="project" value="InterPro"/>
</dbReference>
<feature type="domain" description="Saposin B-type" evidence="8">
    <location>
        <begin position="404"/>
        <end position="486"/>
    </location>
</feature>
<name>A0A813Q2U4_ADIRI</name>
<evidence type="ECO:0000313" key="11">
    <source>
        <dbReference type="Proteomes" id="UP000663852"/>
    </source>
</evidence>
<feature type="domain" description="Saposin B-type" evidence="8">
    <location>
        <begin position="202"/>
        <end position="284"/>
    </location>
</feature>
<comment type="subcellular location">
    <subcellularLocation>
        <location evidence="1">Secreted</location>
    </subcellularLocation>
</comment>
<evidence type="ECO:0000313" key="10">
    <source>
        <dbReference type="EMBL" id="CAF0761166.1"/>
    </source>
</evidence>
<dbReference type="InterPro" id="IPR051428">
    <property type="entry name" value="Sphingo_Act-Surfact_Prot"/>
</dbReference>
<reference evidence="10" key="1">
    <citation type="submission" date="2021-02" db="EMBL/GenBank/DDBJ databases">
        <authorList>
            <person name="Nowell W R."/>
        </authorList>
    </citation>
    <scope>NUCLEOTIDE SEQUENCE</scope>
</reference>
<evidence type="ECO:0000256" key="5">
    <source>
        <dbReference type="ARBA" id="ARBA00023157"/>
    </source>
</evidence>
<evidence type="ECO:0000259" key="8">
    <source>
        <dbReference type="PROSITE" id="PS50015"/>
    </source>
</evidence>
<feature type="domain" description="Saposin A-type" evidence="9">
    <location>
        <begin position="157"/>
        <end position="197"/>
    </location>
</feature>
<keyword evidence="3 7" id="KW-0732">Signal</keyword>
<keyword evidence="2" id="KW-0964">Secreted</keyword>
<dbReference type="SMART" id="SM00162">
    <property type="entry name" value="SAPA"/>
    <property type="match status" value="3"/>
</dbReference>
<dbReference type="SUPFAM" id="SSF47862">
    <property type="entry name" value="Saposin"/>
    <property type="match status" value="13"/>
</dbReference>
<evidence type="ECO:0000256" key="7">
    <source>
        <dbReference type="SAM" id="SignalP"/>
    </source>
</evidence>
<dbReference type="PANTHER" id="PTHR11480:SF3">
    <property type="entry name" value="BCDNA.GH08312"/>
    <property type="match status" value="1"/>
</dbReference>
<keyword evidence="6" id="KW-0325">Glycoprotein</keyword>
<feature type="domain" description="Saposin B-type" evidence="8">
    <location>
        <begin position="1662"/>
        <end position="1741"/>
    </location>
</feature>
<dbReference type="Pfam" id="PF03489">
    <property type="entry name" value="SapB_2"/>
    <property type="match status" value="4"/>
</dbReference>
<dbReference type="EMBL" id="CAJNOJ010000007">
    <property type="protein sequence ID" value="CAF0761166.1"/>
    <property type="molecule type" value="Genomic_DNA"/>
</dbReference>
<dbReference type="GO" id="GO:0005764">
    <property type="term" value="C:lysosome"/>
    <property type="evidence" value="ECO:0007669"/>
    <property type="project" value="InterPro"/>
</dbReference>
<dbReference type="FunFam" id="1.10.225.10:FF:000002">
    <property type="entry name" value="prosaposin isoform X2"/>
    <property type="match status" value="2"/>
</dbReference>
<dbReference type="Proteomes" id="UP000663852">
    <property type="component" value="Unassembled WGS sequence"/>
</dbReference>